<proteinExistence type="predicted"/>
<evidence type="ECO:0000313" key="2">
    <source>
        <dbReference type="EMBL" id="CUQ78371.1"/>
    </source>
</evidence>
<evidence type="ECO:0000256" key="1">
    <source>
        <dbReference type="SAM" id="Phobius"/>
    </source>
</evidence>
<dbReference type="AlphaFoldDB" id="A0A174Z326"/>
<protein>
    <submittedName>
        <fullName evidence="2">Uncharacterized protein</fullName>
    </submittedName>
</protein>
<keyword evidence="1" id="KW-1133">Transmembrane helix</keyword>
<accession>A0A174Z326</accession>
<feature type="transmembrane region" description="Helical" evidence="1">
    <location>
        <begin position="46"/>
        <end position="66"/>
    </location>
</feature>
<keyword evidence="1" id="KW-0472">Membrane</keyword>
<dbReference type="Proteomes" id="UP000095621">
    <property type="component" value="Unassembled WGS sequence"/>
</dbReference>
<reference evidence="2 3" key="1">
    <citation type="submission" date="2015-09" db="EMBL/GenBank/DDBJ databases">
        <authorList>
            <consortium name="Pathogen Informatics"/>
        </authorList>
    </citation>
    <scope>NUCLEOTIDE SEQUENCE [LARGE SCALE GENOMIC DNA]</scope>
    <source>
        <strain evidence="2 3">2789STDY5834875</strain>
    </source>
</reference>
<evidence type="ECO:0000313" key="3">
    <source>
        <dbReference type="Proteomes" id="UP000095621"/>
    </source>
</evidence>
<organism evidence="2 3">
    <name type="scientific">Lachnospira eligens</name>
    <dbReference type="NCBI Taxonomy" id="39485"/>
    <lineage>
        <taxon>Bacteria</taxon>
        <taxon>Bacillati</taxon>
        <taxon>Bacillota</taxon>
        <taxon>Clostridia</taxon>
        <taxon>Lachnospirales</taxon>
        <taxon>Lachnospiraceae</taxon>
        <taxon>Lachnospira</taxon>
    </lineage>
</organism>
<sequence length="291" mass="31489">MKKSEAMDLYEGLNGISPKMIEEAGNYKKTASVDIRYKKSNNVKKIIAAGLVAAAAVTAVLGVRGLKPSMTGNENHSSNQPASEQTGFKIAHVMNVYAAGLDDTSECIFSNDEKNAGVSGVVAGISSQVGDSSVMGQVMAGINVTGEDISKIKYSIMGDDSNVIYNLARMKEVDKDSPEYQTSSDKFRKQMENGYAYYIVEDIGEEYEESGNSQSEGIQVVKFSKQLEKESLYQDHQVYNEMVKNMYEGLTLSVTVTYGDGTTEIVDVGFKEVGGGDNSGKVSDKVAVYVK</sequence>
<gene>
    <name evidence="2" type="ORF">ERS852490_02044</name>
</gene>
<dbReference type="EMBL" id="CZBU01000004">
    <property type="protein sequence ID" value="CUQ78371.1"/>
    <property type="molecule type" value="Genomic_DNA"/>
</dbReference>
<dbReference type="RefSeq" id="WP_055215957.1">
    <property type="nucleotide sequence ID" value="NZ_CZBU01000004.1"/>
</dbReference>
<keyword evidence="1" id="KW-0812">Transmembrane</keyword>
<name>A0A174Z326_9FIRM</name>